<reference evidence="2 3" key="1">
    <citation type="journal article" date="2019" name="Commun. Biol.">
        <title>The bagworm genome reveals a unique fibroin gene that provides high tensile strength.</title>
        <authorList>
            <person name="Kono N."/>
            <person name="Nakamura H."/>
            <person name="Ohtoshi R."/>
            <person name="Tomita M."/>
            <person name="Numata K."/>
            <person name="Arakawa K."/>
        </authorList>
    </citation>
    <scope>NUCLEOTIDE SEQUENCE [LARGE SCALE GENOMIC DNA]</scope>
</reference>
<sequence>MVVYGSRDGLLRRQQFAEVKSPGSLRSGGGWRSLGGPASVTPRRVDNDTDDCKSARRRRATRREGDPTRDETLGNESRGRRVSKAIAIGRGLRRNGRGSPISPLSRGSSALRNVCRARLCPRAVFRPVSLSSEIIRLRRRPRRLGTEPGAVYATFGVAVGVANETAY</sequence>
<feature type="region of interest" description="Disordered" evidence="1">
    <location>
        <begin position="19"/>
        <end position="80"/>
    </location>
</feature>
<dbReference type="EMBL" id="BGZK01000040">
    <property type="protein sequence ID" value="GBP10343.1"/>
    <property type="molecule type" value="Genomic_DNA"/>
</dbReference>
<name>A0A4C1T768_EUMVA</name>
<feature type="compositionally biased region" description="Basic and acidic residues" evidence="1">
    <location>
        <begin position="62"/>
        <end position="72"/>
    </location>
</feature>
<keyword evidence="3" id="KW-1185">Reference proteome</keyword>
<protein>
    <submittedName>
        <fullName evidence="2">Uncharacterized protein</fullName>
    </submittedName>
</protein>
<gene>
    <name evidence="2" type="ORF">EVAR_5658_1</name>
</gene>
<proteinExistence type="predicted"/>
<evidence type="ECO:0000256" key="1">
    <source>
        <dbReference type="SAM" id="MobiDB-lite"/>
    </source>
</evidence>
<accession>A0A4C1T768</accession>
<evidence type="ECO:0000313" key="2">
    <source>
        <dbReference type="EMBL" id="GBP10343.1"/>
    </source>
</evidence>
<dbReference type="AlphaFoldDB" id="A0A4C1T768"/>
<evidence type="ECO:0000313" key="3">
    <source>
        <dbReference type="Proteomes" id="UP000299102"/>
    </source>
</evidence>
<comment type="caution">
    <text evidence="2">The sequence shown here is derived from an EMBL/GenBank/DDBJ whole genome shotgun (WGS) entry which is preliminary data.</text>
</comment>
<dbReference type="Proteomes" id="UP000299102">
    <property type="component" value="Unassembled WGS sequence"/>
</dbReference>
<organism evidence="2 3">
    <name type="scientific">Eumeta variegata</name>
    <name type="common">Bagworm moth</name>
    <name type="synonym">Eumeta japonica</name>
    <dbReference type="NCBI Taxonomy" id="151549"/>
    <lineage>
        <taxon>Eukaryota</taxon>
        <taxon>Metazoa</taxon>
        <taxon>Ecdysozoa</taxon>
        <taxon>Arthropoda</taxon>
        <taxon>Hexapoda</taxon>
        <taxon>Insecta</taxon>
        <taxon>Pterygota</taxon>
        <taxon>Neoptera</taxon>
        <taxon>Endopterygota</taxon>
        <taxon>Lepidoptera</taxon>
        <taxon>Glossata</taxon>
        <taxon>Ditrysia</taxon>
        <taxon>Tineoidea</taxon>
        <taxon>Psychidae</taxon>
        <taxon>Oiketicinae</taxon>
        <taxon>Eumeta</taxon>
    </lineage>
</organism>
<feature type="compositionally biased region" description="Basic and acidic residues" evidence="1">
    <location>
        <begin position="43"/>
        <end position="54"/>
    </location>
</feature>